<feature type="compositionally biased region" description="Low complexity" evidence="1">
    <location>
        <begin position="239"/>
        <end position="254"/>
    </location>
</feature>
<evidence type="ECO:0000313" key="3">
    <source>
        <dbReference type="Proteomes" id="UP000814176"/>
    </source>
</evidence>
<name>A0ABQ8KGU8_9APHY</name>
<feature type="compositionally biased region" description="Basic residues" evidence="1">
    <location>
        <begin position="603"/>
        <end position="615"/>
    </location>
</feature>
<feature type="region of interest" description="Disordered" evidence="1">
    <location>
        <begin position="204"/>
        <end position="330"/>
    </location>
</feature>
<dbReference type="Proteomes" id="UP000814176">
    <property type="component" value="Unassembled WGS sequence"/>
</dbReference>
<protein>
    <recommendedName>
        <fullName evidence="4">BED-type domain-containing protein</fullName>
    </recommendedName>
</protein>
<organism evidence="2 3">
    <name type="scientific">Rhodofomes roseus</name>
    <dbReference type="NCBI Taxonomy" id="34475"/>
    <lineage>
        <taxon>Eukaryota</taxon>
        <taxon>Fungi</taxon>
        <taxon>Dikarya</taxon>
        <taxon>Basidiomycota</taxon>
        <taxon>Agaricomycotina</taxon>
        <taxon>Agaricomycetes</taxon>
        <taxon>Polyporales</taxon>
        <taxon>Rhodofomes</taxon>
    </lineage>
</organism>
<feature type="region of interest" description="Disordered" evidence="1">
    <location>
        <begin position="419"/>
        <end position="442"/>
    </location>
</feature>
<accession>A0ABQ8KGU8</accession>
<feature type="compositionally biased region" description="Polar residues" evidence="1">
    <location>
        <begin position="1"/>
        <end position="14"/>
    </location>
</feature>
<dbReference type="RefSeq" id="XP_047779237.1">
    <property type="nucleotide sequence ID" value="XM_047919519.1"/>
</dbReference>
<evidence type="ECO:0000313" key="2">
    <source>
        <dbReference type="EMBL" id="KAH9837068.1"/>
    </source>
</evidence>
<keyword evidence="3" id="KW-1185">Reference proteome</keyword>
<feature type="region of interest" description="Disordered" evidence="1">
    <location>
        <begin position="493"/>
        <end position="521"/>
    </location>
</feature>
<sequence length="615" mass="67538">MADLNNSASLQPSYSYPPPHLVHYTTRPMKRRGSDPQFIPAEATFNPRPYHPVSSQQSQPRQHSQAPTSSASSSRPNTSRNRGNLNLDPTPDDSDALFIHPPFDDFPNADSYKDGLTYNIMADHLDWFLDANDFIHPDNHNERAIGYPSKLEPPRGWCPQRKSKEGWPEGEEPRLRCTFCRRSYSGTNAKSMWRRHVLEKHKIAMANRRENTTGRGGRAANKENRTASGSDSRRTDEGSTQPASTTEASTSAHALDSSDDEAEQPAHLPPRSDEPDVFGAINTSSTPPLTPGGPSPSRSTHRNNGGFDSPYDPLATPAFRHSPRVSRQPWRFPSPSHPLYASKDKELPLAMLVRGFTSPMVHGSDNSPFFPMPGSEHKKRSVFSSPFVSKDTDRISFLDESPARLVFDGTPLSARLTRSPFEARSADSPLGQSQRGSLRVSSWTEATKKWQAEAAAGSPRKTTAEGSGLLAPIELQGDDVFTDGMYSSFIDFNPKGEGSTRSPSRATVAESPVVRTQPQTSLSAVTKGSSGLMSFGSGLMDAFLSGKTKVKARRAESSDDDSDSDMSGPSHGSPIRVGKKTRRALSSTWSKDDDGDTEMTDHHPKKRRRTFSGRD</sequence>
<evidence type="ECO:0008006" key="4">
    <source>
        <dbReference type="Google" id="ProtNLM"/>
    </source>
</evidence>
<feature type="region of interest" description="Disordered" evidence="1">
    <location>
        <begin position="1"/>
        <end position="101"/>
    </location>
</feature>
<dbReference type="EMBL" id="JADCUA010000009">
    <property type="protein sequence ID" value="KAH9837068.1"/>
    <property type="molecule type" value="Genomic_DNA"/>
</dbReference>
<comment type="caution">
    <text evidence="2">The sequence shown here is derived from an EMBL/GenBank/DDBJ whole genome shotgun (WGS) entry which is preliminary data.</text>
</comment>
<feature type="compositionally biased region" description="Low complexity" evidence="1">
    <location>
        <begin position="54"/>
        <end position="81"/>
    </location>
</feature>
<gene>
    <name evidence="2" type="ORF">C8Q71DRAFT_584192</name>
</gene>
<feature type="compositionally biased region" description="Polar residues" evidence="1">
    <location>
        <begin position="430"/>
        <end position="442"/>
    </location>
</feature>
<dbReference type="GeneID" id="72000251"/>
<feature type="region of interest" description="Disordered" evidence="1">
    <location>
        <begin position="553"/>
        <end position="615"/>
    </location>
</feature>
<proteinExistence type="predicted"/>
<evidence type="ECO:0000256" key="1">
    <source>
        <dbReference type="SAM" id="MobiDB-lite"/>
    </source>
</evidence>
<reference evidence="2 3" key="1">
    <citation type="journal article" date="2021" name="Environ. Microbiol.">
        <title>Gene family expansions and transcriptome signatures uncover fungal adaptations to wood decay.</title>
        <authorList>
            <person name="Hage H."/>
            <person name="Miyauchi S."/>
            <person name="Viragh M."/>
            <person name="Drula E."/>
            <person name="Min B."/>
            <person name="Chaduli D."/>
            <person name="Navarro D."/>
            <person name="Favel A."/>
            <person name="Norest M."/>
            <person name="Lesage-Meessen L."/>
            <person name="Balint B."/>
            <person name="Merenyi Z."/>
            <person name="de Eugenio L."/>
            <person name="Morin E."/>
            <person name="Martinez A.T."/>
            <person name="Baldrian P."/>
            <person name="Stursova M."/>
            <person name="Martinez M.J."/>
            <person name="Novotny C."/>
            <person name="Magnuson J.K."/>
            <person name="Spatafora J.W."/>
            <person name="Maurice S."/>
            <person name="Pangilinan J."/>
            <person name="Andreopoulos W."/>
            <person name="LaButti K."/>
            <person name="Hundley H."/>
            <person name="Na H."/>
            <person name="Kuo A."/>
            <person name="Barry K."/>
            <person name="Lipzen A."/>
            <person name="Henrissat B."/>
            <person name="Riley R."/>
            <person name="Ahrendt S."/>
            <person name="Nagy L.G."/>
            <person name="Grigoriev I.V."/>
            <person name="Martin F."/>
            <person name="Rosso M.N."/>
        </authorList>
    </citation>
    <scope>NUCLEOTIDE SEQUENCE [LARGE SCALE GENOMIC DNA]</scope>
    <source>
        <strain evidence="2 3">CIRM-BRFM 1785</strain>
    </source>
</reference>
<feature type="compositionally biased region" description="Basic and acidic residues" evidence="1">
    <location>
        <begin position="220"/>
        <end position="237"/>
    </location>
</feature>